<feature type="domain" description="HTH lysR-type" evidence="4">
    <location>
        <begin position="1"/>
        <end position="56"/>
    </location>
</feature>
<dbReference type="Gene3D" id="1.10.10.10">
    <property type="entry name" value="Winged helix-like DNA-binding domain superfamily/Winged helix DNA-binding domain"/>
    <property type="match status" value="1"/>
</dbReference>
<sequence length="95" mass="10507">MHLPLLAVIARQGSMAAAARKLRMHESKLSRHIKTLERETGLVLVVRRPAIGADPLTEDGKQLLTFAHAYAIARQQARAKANELTTRRTDGIART</sequence>
<protein>
    <submittedName>
        <fullName evidence="5">LysR family transcriptional regulator</fullName>
    </submittedName>
</protein>
<reference evidence="6" key="1">
    <citation type="journal article" date="2019" name="Int. J. Syst. Evol. Microbiol.">
        <title>The Global Catalogue of Microorganisms (GCM) 10K type strain sequencing project: providing services to taxonomists for standard genome sequencing and annotation.</title>
        <authorList>
            <consortium name="The Broad Institute Genomics Platform"/>
            <consortium name="The Broad Institute Genome Sequencing Center for Infectious Disease"/>
            <person name="Wu L."/>
            <person name="Ma J."/>
        </authorList>
    </citation>
    <scope>NUCLEOTIDE SEQUENCE [LARGE SCALE GENOMIC DNA]</scope>
    <source>
        <strain evidence="6">CCUG 42722</strain>
    </source>
</reference>
<dbReference type="EMBL" id="JBHSFI010000003">
    <property type="protein sequence ID" value="MFC4628441.1"/>
    <property type="molecule type" value="Genomic_DNA"/>
</dbReference>
<accession>A0ABV9HGZ7</accession>
<dbReference type="InterPro" id="IPR036388">
    <property type="entry name" value="WH-like_DNA-bd_sf"/>
</dbReference>
<keyword evidence="3" id="KW-0804">Transcription</keyword>
<gene>
    <name evidence="5" type="ORF">ACFO6V_09380</name>
</gene>
<comment type="caution">
    <text evidence="5">The sequence shown here is derived from an EMBL/GenBank/DDBJ whole genome shotgun (WGS) entry which is preliminary data.</text>
</comment>
<name>A0ABV9HGZ7_9MICO</name>
<comment type="similarity">
    <text evidence="1">Belongs to the LysR transcriptional regulatory family.</text>
</comment>
<keyword evidence="2" id="KW-0805">Transcription regulation</keyword>
<proteinExistence type="inferred from homology"/>
<dbReference type="SUPFAM" id="SSF46785">
    <property type="entry name" value="Winged helix' DNA-binding domain"/>
    <property type="match status" value="1"/>
</dbReference>
<dbReference type="Pfam" id="PF00126">
    <property type="entry name" value="HTH_1"/>
    <property type="match status" value="1"/>
</dbReference>
<keyword evidence="6" id="KW-1185">Reference proteome</keyword>
<dbReference type="PANTHER" id="PTHR30126:SF39">
    <property type="entry name" value="HTH-TYPE TRANSCRIPTIONAL REGULATOR CYSL"/>
    <property type="match status" value="1"/>
</dbReference>
<evidence type="ECO:0000259" key="4">
    <source>
        <dbReference type="PROSITE" id="PS50931"/>
    </source>
</evidence>
<dbReference type="RefSeq" id="WP_377135196.1">
    <property type="nucleotide sequence ID" value="NZ_JBHSFI010000003.1"/>
</dbReference>
<dbReference type="InterPro" id="IPR000847">
    <property type="entry name" value="LysR_HTH_N"/>
</dbReference>
<evidence type="ECO:0000313" key="5">
    <source>
        <dbReference type="EMBL" id="MFC4628441.1"/>
    </source>
</evidence>
<dbReference type="PANTHER" id="PTHR30126">
    <property type="entry name" value="HTH-TYPE TRANSCRIPTIONAL REGULATOR"/>
    <property type="match status" value="1"/>
</dbReference>
<organism evidence="5 6">
    <name type="scientific">Promicromonospora alba</name>
    <dbReference type="NCBI Taxonomy" id="1616110"/>
    <lineage>
        <taxon>Bacteria</taxon>
        <taxon>Bacillati</taxon>
        <taxon>Actinomycetota</taxon>
        <taxon>Actinomycetes</taxon>
        <taxon>Micrococcales</taxon>
        <taxon>Promicromonosporaceae</taxon>
        <taxon>Promicromonospora</taxon>
    </lineage>
</organism>
<evidence type="ECO:0000256" key="3">
    <source>
        <dbReference type="ARBA" id="ARBA00023163"/>
    </source>
</evidence>
<evidence type="ECO:0000256" key="2">
    <source>
        <dbReference type="ARBA" id="ARBA00023015"/>
    </source>
</evidence>
<dbReference type="InterPro" id="IPR036390">
    <property type="entry name" value="WH_DNA-bd_sf"/>
</dbReference>
<evidence type="ECO:0000256" key="1">
    <source>
        <dbReference type="ARBA" id="ARBA00009437"/>
    </source>
</evidence>
<dbReference type="PROSITE" id="PS50931">
    <property type="entry name" value="HTH_LYSR"/>
    <property type="match status" value="1"/>
</dbReference>
<evidence type="ECO:0000313" key="6">
    <source>
        <dbReference type="Proteomes" id="UP001596011"/>
    </source>
</evidence>
<dbReference type="Proteomes" id="UP001596011">
    <property type="component" value="Unassembled WGS sequence"/>
</dbReference>